<feature type="region of interest" description="Disordered" evidence="1">
    <location>
        <begin position="1"/>
        <end position="200"/>
    </location>
</feature>
<feature type="compositionally biased region" description="Acidic residues" evidence="1">
    <location>
        <begin position="78"/>
        <end position="90"/>
    </location>
</feature>
<dbReference type="Proteomes" id="UP000219286">
    <property type="component" value="Unassembled WGS sequence"/>
</dbReference>
<reference evidence="2 3" key="1">
    <citation type="journal article" date="2015" name="Genome Announc.">
        <title>Genome sequence and annotation of Trichoderma parareesei, the ancestor of the cellulase producer Trichoderma reesei.</title>
        <authorList>
            <person name="Yang D."/>
            <person name="Pomraning K."/>
            <person name="Kopchinskiy A."/>
            <person name="Karimi Aghcheh R."/>
            <person name="Atanasova L."/>
            <person name="Chenthamara K."/>
            <person name="Baker S.E."/>
            <person name="Zhang R."/>
            <person name="Shen Q."/>
            <person name="Freitag M."/>
            <person name="Kubicek C.P."/>
            <person name="Druzhinina I.S."/>
        </authorList>
    </citation>
    <scope>NUCLEOTIDE SEQUENCE [LARGE SCALE GENOMIC DNA]</scope>
    <source>
        <strain evidence="2 3">CBS 125925</strain>
    </source>
</reference>
<name>A0A2H3ABH0_TRIPA</name>
<feature type="compositionally biased region" description="Pro residues" evidence="1">
    <location>
        <begin position="127"/>
        <end position="137"/>
    </location>
</feature>
<comment type="caution">
    <text evidence="2">The sequence shown here is derived from an EMBL/GenBank/DDBJ whole genome shotgun (WGS) entry which is preliminary data.</text>
</comment>
<dbReference type="OrthoDB" id="5419162at2759"/>
<keyword evidence="3" id="KW-1185">Reference proteome</keyword>
<evidence type="ECO:0000313" key="2">
    <source>
        <dbReference type="EMBL" id="OTA08344.1"/>
    </source>
</evidence>
<accession>A0A2H3ABH0</accession>
<dbReference type="EMBL" id="LFMI01000838">
    <property type="protein sequence ID" value="OTA08344.1"/>
    <property type="molecule type" value="Genomic_DNA"/>
</dbReference>
<organism evidence="2 3">
    <name type="scientific">Trichoderma parareesei</name>
    <name type="common">Filamentous fungus</name>
    <dbReference type="NCBI Taxonomy" id="858221"/>
    <lineage>
        <taxon>Eukaryota</taxon>
        <taxon>Fungi</taxon>
        <taxon>Dikarya</taxon>
        <taxon>Ascomycota</taxon>
        <taxon>Pezizomycotina</taxon>
        <taxon>Sordariomycetes</taxon>
        <taxon>Hypocreomycetidae</taxon>
        <taxon>Hypocreales</taxon>
        <taxon>Hypocreaceae</taxon>
        <taxon>Trichoderma</taxon>
    </lineage>
</organism>
<evidence type="ECO:0000256" key="1">
    <source>
        <dbReference type="SAM" id="MobiDB-lite"/>
    </source>
</evidence>
<feature type="compositionally biased region" description="Low complexity" evidence="1">
    <location>
        <begin position="36"/>
        <end position="47"/>
    </location>
</feature>
<proteinExistence type="predicted"/>
<evidence type="ECO:0000313" key="3">
    <source>
        <dbReference type="Proteomes" id="UP000219286"/>
    </source>
</evidence>
<sequence length="200" mass="21128">MDNPPDDDAAAMAQAMGFSSFGAQPRPQKRKYNPHADAVTSSDSATAQRAAAKPSATGSNSTPLGVVASRKPAAANADEIDLDEDEDQAKDDDKSANVDNGDILENSAGVSEEKPTQSPAPASVRPPGLPNRPPPGVSAPSSSGGHHPRTNHRREDDDSWSEGYYDPQSNENPWRRLEEAKGLQPLGTWLAPGHRASARS</sequence>
<dbReference type="AlphaFoldDB" id="A0A2H3ABH0"/>
<gene>
    <name evidence="2" type="ORF">A9Z42_0092880</name>
</gene>
<protein>
    <submittedName>
        <fullName evidence="2">Uncharacterized protein</fullName>
    </submittedName>
</protein>